<dbReference type="AlphaFoldDB" id="A0A1L9SWV0"/>
<reference evidence="2" key="1">
    <citation type="journal article" date="2017" name="Genome Biol.">
        <title>Comparative genomics reveals high biological diversity and specific adaptations in the industrially and medically important fungal genus Aspergillus.</title>
        <authorList>
            <person name="de Vries R.P."/>
            <person name="Riley R."/>
            <person name="Wiebenga A."/>
            <person name="Aguilar-Osorio G."/>
            <person name="Amillis S."/>
            <person name="Uchima C.A."/>
            <person name="Anderluh G."/>
            <person name="Asadollahi M."/>
            <person name="Askin M."/>
            <person name="Barry K."/>
            <person name="Battaglia E."/>
            <person name="Bayram O."/>
            <person name="Benocci T."/>
            <person name="Braus-Stromeyer S.A."/>
            <person name="Caldana C."/>
            <person name="Canovas D."/>
            <person name="Cerqueira G.C."/>
            <person name="Chen F."/>
            <person name="Chen W."/>
            <person name="Choi C."/>
            <person name="Clum A."/>
            <person name="Dos Santos R.A."/>
            <person name="Damasio A.R."/>
            <person name="Diallinas G."/>
            <person name="Emri T."/>
            <person name="Fekete E."/>
            <person name="Flipphi M."/>
            <person name="Freyberg S."/>
            <person name="Gallo A."/>
            <person name="Gournas C."/>
            <person name="Habgood R."/>
            <person name="Hainaut M."/>
            <person name="Harispe M.L."/>
            <person name="Henrissat B."/>
            <person name="Hilden K.S."/>
            <person name="Hope R."/>
            <person name="Hossain A."/>
            <person name="Karabika E."/>
            <person name="Karaffa L."/>
            <person name="Karanyi Z."/>
            <person name="Krasevec N."/>
            <person name="Kuo A."/>
            <person name="Kusch H."/>
            <person name="LaButti K."/>
            <person name="Lagendijk E.L."/>
            <person name="Lapidus A."/>
            <person name="Levasseur A."/>
            <person name="Lindquist E."/>
            <person name="Lipzen A."/>
            <person name="Logrieco A.F."/>
            <person name="MacCabe A."/>
            <person name="Maekelae M.R."/>
            <person name="Malavazi I."/>
            <person name="Melin P."/>
            <person name="Meyer V."/>
            <person name="Mielnichuk N."/>
            <person name="Miskei M."/>
            <person name="Molnar A.P."/>
            <person name="Mule G."/>
            <person name="Ngan C.Y."/>
            <person name="Orejas M."/>
            <person name="Orosz E."/>
            <person name="Ouedraogo J.P."/>
            <person name="Overkamp K.M."/>
            <person name="Park H.-S."/>
            <person name="Perrone G."/>
            <person name="Piumi F."/>
            <person name="Punt P.J."/>
            <person name="Ram A.F."/>
            <person name="Ramon A."/>
            <person name="Rauscher S."/>
            <person name="Record E."/>
            <person name="Riano-Pachon D.M."/>
            <person name="Robert V."/>
            <person name="Roehrig J."/>
            <person name="Ruller R."/>
            <person name="Salamov A."/>
            <person name="Salih N.S."/>
            <person name="Samson R.A."/>
            <person name="Sandor E."/>
            <person name="Sanguinetti M."/>
            <person name="Schuetze T."/>
            <person name="Sepcic K."/>
            <person name="Shelest E."/>
            <person name="Sherlock G."/>
            <person name="Sophianopoulou V."/>
            <person name="Squina F.M."/>
            <person name="Sun H."/>
            <person name="Susca A."/>
            <person name="Todd R.B."/>
            <person name="Tsang A."/>
            <person name="Unkles S.E."/>
            <person name="van de Wiele N."/>
            <person name="van Rossen-Uffink D."/>
            <person name="Oliveira J.V."/>
            <person name="Vesth T.C."/>
            <person name="Visser J."/>
            <person name="Yu J.-H."/>
            <person name="Zhou M."/>
            <person name="Andersen M.R."/>
            <person name="Archer D.B."/>
            <person name="Baker S.E."/>
            <person name="Benoit I."/>
            <person name="Brakhage A.A."/>
            <person name="Braus G.H."/>
            <person name="Fischer R."/>
            <person name="Frisvad J.C."/>
            <person name="Goldman G.H."/>
            <person name="Houbraken J."/>
            <person name="Oakley B."/>
            <person name="Pocsi I."/>
            <person name="Scazzocchio C."/>
            <person name="Seiboth B."/>
            <person name="vanKuyk P.A."/>
            <person name="Wortman J."/>
            <person name="Dyer P.S."/>
            <person name="Grigoriev I.V."/>
        </authorList>
    </citation>
    <scope>NUCLEOTIDE SEQUENCE [LARGE SCALE GENOMIC DNA]</scope>
    <source>
        <strain evidence="2">CBS 506.65</strain>
    </source>
</reference>
<accession>A0A1L9SWV0</accession>
<evidence type="ECO:0000313" key="1">
    <source>
        <dbReference type="EMBL" id="OJJ51678.1"/>
    </source>
</evidence>
<dbReference type="EMBL" id="KV878336">
    <property type="protein sequence ID" value="OJJ51678.1"/>
    <property type="molecule type" value="Genomic_DNA"/>
</dbReference>
<sequence>MSSTPTTPIRSLFSTPESGTAERKIMSMLEPHHNYVDDVTAWKCQVKQLLLEAGDLTPSKLARLGEERLAASSLTDLDFIVSLLDIDYFAIEDRRWKLPIGRGVRLSEATESLLRRMLNAIFWKRESCEALSRTFFDLVIFDLLEANNASSARPIHVFAGMWMVLLRHRFHSPQHNP</sequence>
<dbReference type="OrthoDB" id="2103397at2759"/>
<proteinExistence type="predicted"/>
<dbReference type="RefSeq" id="XP_022586188.1">
    <property type="nucleotide sequence ID" value="XM_022724487.1"/>
</dbReference>
<name>A0A1L9SWV0_9EURO</name>
<protein>
    <submittedName>
        <fullName evidence="1">Uncharacterized protein</fullName>
    </submittedName>
</protein>
<keyword evidence="2" id="KW-1185">Reference proteome</keyword>
<evidence type="ECO:0000313" key="2">
    <source>
        <dbReference type="Proteomes" id="UP000184188"/>
    </source>
</evidence>
<gene>
    <name evidence="1" type="ORF">ASPZODRAFT_138752</name>
</gene>
<organism evidence="1 2">
    <name type="scientific">Penicilliopsis zonata CBS 506.65</name>
    <dbReference type="NCBI Taxonomy" id="1073090"/>
    <lineage>
        <taxon>Eukaryota</taxon>
        <taxon>Fungi</taxon>
        <taxon>Dikarya</taxon>
        <taxon>Ascomycota</taxon>
        <taxon>Pezizomycotina</taxon>
        <taxon>Eurotiomycetes</taxon>
        <taxon>Eurotiomycetidae</taxon>
        <taxon>Eurotiales</taxon>
        <taxon>Aspergillaceae</taxon>
        <taxon>Penicilliopsis</taxon>
    </lineage>
</organism>
<dbReference type="VEuPathDB" id="FungiDB:ASPZODRAFT_138752"/>
<dbReference type="GeneID" id="34610952"/>
<dbReference type="STRING" id="1073090.A0A1L9SWV0"/>
<dbReference type="Proteomes" id="UP000184188">
    <property type="component" value="Unassembled WGS sequence"/>
</dbReference>